<name>A0ABM9DUD8_9HYPH</name>
<gene>
    <name evidence="3" type="ORF">MES5069_250083</name>
</gene>
<dbReference type="Gene3D" id="3.40.50.1820">
    <property type="entry name" value="alpha/beta hydrolase"/>
    <property type="match status" value="1"/>
</dbReference>
<proteinExistence type="predicted"/>
<feature type="region of interest" description="Disordered" evidence="1">
    <location>
        <begin position="103"/>
        <end position="131"/>
    </location>
</feature>
<evidence type="ECO:0000256" key="1">
    <source>
        <dbReference type="SAM" id="MobiDB-lite"/>
    </source>
</evidence>
<keyword evidence="4" id="KW-1185">Reference proteome</keyword>
<reference evidence="3 4" key="1">
    <citation type="submission" date="2022-03" db="EMBL/GenBank/DDBJ databases">
        <authorList>
            <person name="Brunel B."/>
        </authorList>
    </citation>
    <scope>NUCLEOTIDE SEQUENCE [LARGE SCALE GENOMIC DNA]</scope>
    <source>
        <strain evidence="3">STM5069sample</strain>
    </source>
</reference>
<protein>
    <recommendedName>
        <fullName evidence="2">AB hydrolase-1 domain-containing protein</fullName>
    </recommendedName>
</protein>
<sequence>MRDEVVACRGALIAKGIDLSAYNTAENAADINDVRKSLGIEKWVLYGVSYGTRLALEVMNEHPEGISASILDSVLPLDIDYPQRRWAKSGSFLETAGTRLPKGKKLHARTGRRRASDRKAAGQTAGAFAER</sequence>
<feature type="domain" description="AB hydrolase-1" evidence="2">
    <location>
        <begin position="17"/>
        <end position="88"/>
    </location>
</feature>
<evidence type="ECO:0000259" key="2">
    <source>
        <dbReference type="Pfam" id="PF00561"/>
    </source>
</evidence>
<comment type="caution">
    <text evidence="3">The sequence shown here is derived from an EMBL/GenBank/DDBJ whole genome shotgun (WGS) entry which is preliminary data.</text>
</comment>
<evidence type="ECO:0000313" key="4">
    <source>
        <dbReference type="Proteomes" id="UP001153050"/>
    </source>
</evidence>
<evidence type="ECO:0000313" key="3">
    <source>
        <dbReference type="EMBL" id="CAH2400317.1"/>
    </source>
</evidence>
<organism evidence="3 4">
    <name type="scientific">Mesorhizobium escarrei</name>
    <dbReference type="NCBI Taxonomy" id="666018"/>
    <lineage>
        <taxon>Bacteria</taxon>
        <taxon>Pseudomonadati</taxon>
        <taxon>Pseudomonadota</taxon>
        <taxon>Alphaproteobacteria</taxon>
        <taxon>Hyphomicrobiales</taxon>
        <taxon>Phyllobacteriaceae</taxon>
        <taxon>Mesorhizobium</taxon>
    </lineage>
</organism>
<dbReference type="Proteomes" id="UP001153050">
    <property type="component" value="Unassembled WGS sequence"/>
</dbReference>
<dbReference type="SUPFAM" id="SSF53474">
    <property type="entry name" value="alpha/beta-Hydrolases"/>
    <property type="match status" value="1"/>
</dbReference>
<dbReference type="EMBL" id="CAKXZT010000119">
    <property type="protein sequence ID" value="CAH2400317.1"/>
    <property type="molecule type" value="Genomic_DNA"/>
</dbReference>
<feature type="compositionally biased region" description="Basic residues" evidence="1">
    <location>
        <begin position="103"/>
        <end position="116"/>
    </location>
</feature>
<dbReference type="Pfam" id="PF00561">
    <property type="entry name" value="Abhydrolase_1"/>
    <property type="match status" value="1"/>
</dbReference>
<dbReference type="InterPro" id="IPR029058">
    <property type="entry name" value="AB_hydrolase_fold"/>
</dbReference>
<dbReference type="InterPro" id="IPR000073">
    <property type="entry name" value="AB_hydrolase_1"/>
</dbReference>
<accession>A0ABM9DUD8</accession>